<dbReference type="NCBIfam" id="NF033545">
    <property type="entry name" value="transpos_IS630"/>
    <property type="match status" value="1"/>
</dbReference>
<accession>A0A2S9K5N8</accession>
<proteinExistence type="predicted"/>
<dbReference type="PANTHER" id="PTHR46564:SF1">
    <property type="entry name" value="TRANSPOSASE"/>
    <property type="match status" value="1"/>
</dbReference>
<evidence type="ECO:0000313" key="4">
    <source>
        <dbReference type="Proteomes" id="UP000238589"/>
    </source>
</evidence>
<dbReference type="Pfam" id="PF13358">
    <property type="entry name" value="DDE_3"/>
    <property type="match status" value="1"/>
</dbReference>
<dbReference type="Proteomes" id="UP000238589">
    <property type="component" value="Unassembled WGS sequence"/>
</dbReference>
<comment type="caution">
    <text evidence="3">The sequence shown here is derived from an EMBL/GenBank/DDBJ whole genome shotgun (WGS) entry which is preliminary data.</text>
</comment>
<dbReference type="PANTHER" id="PTHR46564">
    <property type="entry name" value="TRANSPOSASE"/>
    <property type="match status" value="1"/>
</dbReference>
<feature type="domain" description="Winged helix-turn helix" evidence="2">
    <location>
        <begin position="98"/>
        <end position="156"/>
    </location>
</feature>
<dbReference type="InterPro" id="IPR009057">
    <property type="entry name" value="Homeodomain-like_sf"/>
</dbReference>
<dbReference type="SUPFAM" id="SSF46689">
    <property type="entry name" value="Homeodomain-like"/>
    <property type="match status" value="1"/>
</dbReference>
<dbReference type="OrthoDB" id="9772604at2"/>
<sequence>MSTNQKTDARKLDHATLEVMRLRAIEATKAGMKATDLALAYGVHRRTVFRWLADYYKGGEQALKAKPIPGRPPKLDAPQMQSLAQAVTDQTPLQHGFEVGLWTLSILRELIRRQFGHTMSLSSVSRVMSLLGITVQKPLYRAWQQDPERVRKWETEEFPAIKKQAREQGATVFFADEAGIRSDYHTGTTWAPAGQTPVVTATGRRFSLNMLSAVSPKGEFRFMLHDGTVTAPVFKTFLQRLMAGATNPVFVVVDGHPVHKSALVRQYIESQGGKLQLFFLPPYSPQLNPDEQVWAHVKRRVSSQFVESKDEMKRLALGALRRIQKLPNLVRSFFGHNECLYARM</sequence>
<feature type="domain" description="Tc1-like transposase DDE" evidence="1">
    <location>
        <begin position="172"/>
        <end position="313"/>
    </location>
</feature>
<dbReference type="RefSeq" id="WP_105747994.1">
    <property type="nucleotide sequence ID" value="NZ_PVLQ01000026.1"/>
</dbReference>
<dbReference type="GO" id="GO:0003676">
    <property type="term" value="F:nucleic acid binding"/>
    <property type="evidence" value="ECO:0007669"/>
    <property type="project" value="InterPro"/>
</dbReference>
<evidence type="ECO:0000313" key="3">
    <source>
        <dbReference type="EMBL" id="PRD65737.1"/>
    </source>
</evidence>
<dbReference type="Gene3D" id="3.30.420.10">
    <property type="entry name" value="Ribonuclease H-like superfamily/Ribonuclease H"/>
    <property type="match status" value="1"/>
</dbReference>
<dbReference type="Pfam" id="PF13592">
    <property type="entry name" value="HTH_33"/>
    <property type="match status" value="1"/>
</dbReference>
<dbReference type="Pfam" id="PF13551">
    <property type="entry name" value="HTH_29"/>
    <property type="match status" value="1"/>
</dbReference>
<keyword evidence="4" id="KW-1185">Reference proteome</keyword>
<protein>
    <submittedName>
        <fullName evidence="3">IS630 family transposase</fullName>
    </submittedName>
</protein>
<dbReference type="InterPro" id="IPR047655">
    <property type="entry name" value="Transpos_IS630-like"/>
</dbReference>
<dbReference type="InterPro" id="IPR025959">
    <property type="entry name" value="Winged_HTH_dom"/>
</dbReference>
<gene>
    <name evidence="3" type="ORF">C6P64_07765</name>
</gene>
<dbReference type="EMBL" id="PVLQ01000026">
    <property type="protein sequence ID" value="PRD65737.1"/>
    <property type="molecule type" value="Genomic_DNA"/>
</dbReference>
<reference evidence="3 4" key="1">
    <citation type="submission" date="2018-03" db="EMBL/GenBank/DDBJ databases">
        <title>Comparative genomics illustrates the genes involved in a hyperalkaliphilic mechanisms of Serpentinomonas isolated from highly-alkaline calcium-rich serpentinized springs.</title>
        <authorList>
            <person name="Suzuki S."/>
            <person name="Ishii S."/>
            <person name="Walworth N."/>
            <person name="Bird L."/>
            <person name="Kuenen J.G."/>
            <person name="Nealson K.H."/>
        </authorList>
    </citation>
    <scope>NUCLEOTIDE SEQUENCE [LARGE SCALE GENOMIC DNA]</scope>
    <source>
        <strain evidence="3 4">P1</strain>
    </source>
</reference>
<dbReference type="InterPro" id="IPR038717">
    <property type="entry name" value="Tc1-like_DDE_dom"/>
</dbReference>
<evidence type="ECO:0000259" key="1">
    <source>
        <dbReference type="Pfam" id="PF13358"/>
    </source>
</evidence>
<dbReference type="AlphaFoldDB" id="A0A2S9K5N8"/>
<organism evidence="3 4">
    <name type="scientific">Malikia granosa</name>
    <dbReference type="NCBI Taxonomy" id="263067"/>
    <lineage>
        <taxon>Bacteria</taxon>
        <taxon>Pseudomonadati</taxon>
        <taxon>Pseudomonadota</taxon>
        <taxon>Betaproteobacteria</taxon>
        <taxon>Burkholderiales</taxon>
        <taxon>Comamonadaceae</taxon>
        <taxon>Malikia</taxon>
    </lineage>
</organism>
<dbReference type="InterPro" id="IPR036397">
    <property type="entry name" value="RNaseH_sf"/>
</dbReference>
<evidence type="ECO:0000259" key="2">
    <source>
        <dbReference type="Pfam" id="PF13592"/>
    </source>
</evidence>
<name>A0A2S9K5N8_9BURK</name>